<dbReference type="PANTHER" id="PTHR33361">
    <property type="entry name" value="GLR0591 PROTEIN"/>
    <property type="match status" value="1"/>
</dbReference>
<evidence type="ECO:0000313" key="1">
    <source>
        <dbReference type="EMBL" id="MCP2168570.1"/>
    </source>
</evidence>
<name>A0AAE3GJB9_9PSEU</name>
<dbReference type="EMBL" id="JAMTCK010000014">
    <property type="protein sequence ID" value="MCP2168570.1"/>
    <property type="molecule type" value="Genomic_DNA"/>
</dbReference>
<organism evidence="1 2">
    <name type="scientific">Goodfellowiella coeruleoviolacea</name>
    <dbReference type="NCBI Taxonomy" id="334858"/>
    <lineage>
        <taxon>Bacteria</taxon>
        <taxon>Bacillati</taxon>
        <taxon>Actinomycetota</taxon>
        <taxon>Actinomycetes</taxon>
        <taxon>Pseudonocardiales</taxon>
        <taxon>Pseudonocardiaceae</taxon>
        <taxon>Goodfellowiella</taxon>
    </lineage>
</organism>
<accession>A0AAE3GJB9</accession>
<keyword evidence="2" id="KW-1185">Reference proteome</keyword>
<dbReference type="RefSeq" id="WP_253776534.1">
    <property type="nucleotide sequence ID" value="NZ_JAMTCK010000014.1"/>
</dbReference>
<proteinExistence type="predicted"/>
<reference evidence="1" key="1">
    <citation type="submission" date="2022-06" db="EMBL/GenBank/DDBJ databases">
        <title>Genomic Encyclopedia of Archaeal and Bacterial Type Strains, Phase II (KMG-II): from individual species to whole genera.</title>
        <authorList>
            <person name="Goeker M."/>
        </authorList>
    </citation>
    <scope>NUCLEOTIDE SEQUENCE</scope>
    <source>
        <strain evidence="1">DSM 43935</strain>
    </source>
</reference>
<dbReference type="PANTHER" id="PTHR33361:SF2">
    <property type="entry name" value="DUF885 DOMAIN-CONTAINING PROTEIN"/>
    <property type="match status" value="1"/>
</dbReference>
<protein>
    <submittedName>
        <fullName evidence="1">Uncharacterized conserved protein, DUF885 familyt</fullName>
    </submittedName>
</protein>
<gene>
    <name evidence="1" type="ORF">LX83_005448</name>
</gene>
<dbReference type="InterPro" id="IPR010281">
    <property type="entry name" value="DUF885"/>
</dbReference>
<sequence length="505" mass="53337">MTAVSDPVGEFLELDPVRAALVGVPVQPGVLTDYSPEGWAARLDRLRAASAEPDPALAERVAAESGYAEAGLAAELNLVTSPPILVHEHLAQLARDGDQAALAAGLAAVPRALRGYARTLRAAPRPPARRQAEMVLGAVRSWAGSPEFGPTGPAEAARRAFGEFADVLEREILPTASEQDGVGPDRYRAAARFHLGVDLDARDCYDTLVEELDQLRAATTALAATLGRGTFAETCAALNTDPLWTISGAAELRAWAQQRLDAAAAACDALDLPARSRGLEVHVVAEAGPVRYLPPAADGTRPARVVWPMASAEPVPVWNQTTMLHHEGVPGHHLQLGGVRARPQLAVAGNAEGWAVYAEGLMHQAGALAPEEELGYLTGLRLNVAMALVDLALHNGFPLPDTGQPWSLDGAAAFLAAESAFPVGSLYFTVLRSAAWPAQAITYSWGARQWRSLRASAAAVNAREFHSRLLALGPCGLSVLRSAAHTLASRLRKPRESHTQAGPFG</sequence>
<evidence type="ECO:0000313" key="2">
    <source>
        <dbReference type="Proteomes" id="UP001206128"/>
    </source>
</evidence>
<dbReference type="Proteomes" id="UP001206128">
    <property type="component" value="Unassembled WGS sequence"/>
</dbReference>
<dbReference type="AlphaFoldDB" id="A0AAE3GJB9"/>
<comment type="caution">
    <text evidence="1">The sequence shown here is derived from an EMBL/GenBank/DDBJ whole genome shotgun (WGS) entry which is preliminary data.</text>
</comment>
<dbReference type="Pfam" id="PF05960">
    <property type="entry name" value="DUF885"/>
    <property type="match status" value="1"/>
</dbReference>